<dbReference type="EMBL" id="CAJOAZ010002700">
    <property type="protein sequence ID" value="CAF3952211.1"/>
    <property type="molecule type" value="Genomic_DNA"/>
</dbReference>
<accession>A0A819KYB3</accession>
<name>A0A819KYB3_9BILA</name>
<dbReference type="EMBL" id="CAJNOG010000003">
    <property type="protein sequence ID" value="CAF0726040.1"/>
    <property type="molecule type" value="Genomic_DNA"/>
</dbReference>
<organism evidence="4 5">
    <name type="scientific">Adineta steineri</name>
    <dbReference type="NCBI Taxonomy" id="433720"/>
    <lineage>
        <taxon>Eukaryota</taxon>
        <taxon>Metazoa</taxon>
        <taxon>Spiralia</taxon>
        <taxon>Gnathifera</taxon>
        <taxon>Rotifera</taxon>
        <taxon>Eurotatoria</taxon>
        <taxon>Bdelloidea</taxon>
        <taxon>Adinetida</taxon>
        <taxon>Adinetidae</taxon>
        <taxon>Adineta</taxon>
    </lineage>
</organism>
<evidence type="ECO:0000313" key="3">
    <source>
        <dbReference type="EMBL" id="CAF0726040.1"/>
    </source>
</evidence>
<proteinExistence type="predicted"/>
<dbReference type="Proteomes" id="UP000663844">
    <property type="component" value="Unassembled WGS sequence"/>
</dbReference>
<reference evidence="4" key="1">
    <citation type="submission" date="2021-02" db="EMBL/GenBank/DDBJ databases">
        <authorList>
            <person name="Nowell W R."/>
        </authorList>
    </citation>
    <scope>NUCLEOTIDE SEQUENCE</scope>
</reference>
<comment type="caution">
    <text evidence="4">The sequence shown here is derived from an EMBL/GenBank/DDBJ whole genome shotgun (WGS) entry which is preliminary data.</text>
</comment>
<feature type="domain" description="Apple" evidence="2">
    <location>
        <begin position="23"/>
        <end position="69"/>
    </location>
</feature>
<sequence length="224" mass="23359">MSTMNGWQVQCSNTSCLPFTTLIVSNSRRCQMACLAQIQCTVASFHQSNSNCQLFADLSNQNGNMLPNIEIITMIVISGTRIPSAPTTTSTTTTSTTTSSTSSTSTSTSTTSSSTSLTTTSASTSTSLTSSSTSTTATSSTTTSTSTTSKTTTTAICVAATYSQYFTVSVTPTSQCTAWFSFLAGLTCSTYSTIRIYGTNDPTGLSVIDSTVVNNLVSNLRNNA</sequence>
<evidence type="ECO:0000256" key="1">
    <source>
        <dbReference type="SAM" id="MobiDB-lite"/>
    </source>
</evidence>
<evidence type="ECO:0000259" key="2">
    <source>
        <dbReference type="Pfam" id="PF00024"/>
    </source>
</evidence>
<evidence type="ECO:0000313" key="5">
    <source>
        <dbReference type="Proteomes" id="UP000663844"/>
    </source>
</evidence>
<dbReference type="AlphaFoldDB" id="A0A819KYB3"/>
<dbReference type="InterPro" id="IPR003609">
    <property type="entry name" value="Pan_app"/>
</dbReference>
<protein>
    <recommendedName>
        <fullName evidence="2">Apple domain-containing protein</fullName>
    </recommendedName>
</protein>
<feature type="compositionally biased region" description="Low complexity" evidence="1">
    <location>
        <begin position="87"/>
        <end position="147"/>
    </location>
</feature>
<evidence type="ECO:0000313" key="4">
    <source>
        <dbReference type="EMBL" id="CAF3952211.1"/>
    </source>
</evidence>
<feature type="region of interest" description="Disordered" evidence="1">
    <location>
        <begin position="83"/>
        <end position="147"/>
    </location>
</feature>
<gene>
    <name evidence="3" type="ORF">JYZ213_LOCUS789</name>
    <name evidence="4" type="ORF">OXD698_LOCUS26758</name>
</gene>
<dbReference type="Proteomes" id="UP000663845">
    <property type="component" value="Unassembled WGS sequence"/>
</dbReference>
<dbReference type="Pfam" id="PF00024">
    <property type="entry name" value="PAN_1"/>
    <property type="match status" value="1"/>
</dbReference>